<name>A0ACB9EJA0_ARCLA</name>
<organism evidence="1 2">
    <name type="scientific">Arctium lappa</name>
    <name type="common">Greater burdock</name>
    <name type="synonym">Lappa major</name>
    <dbReference type="NCBI Taxonomy" id="4217"/>
    <lineage>
        <taxon>Eukaryota</taxon>
        <taxon>Viridiplantae</taxon>
        <taxon>Streptophyta</taxon>
        <taxon>Embryophyta</taxon>
        <taxon>Tracheophyta</taxon>
        <taxon>Spermatophyta</taxon>
        <taxon>Magnoliopsida</taxon>
        <taxon>eudicotyledons</taxon>
        <taxon>Gunneridae</taxon>
        <taxon>Pentapetalae</taxon>
        <taxon>asterids</taxon>
        <taxon>campanulids</taxon>
        <taxon>Asterales</taxon>
        <taxon>Asteraceae</taxon>
        <taxon>Carduoideae</taxon>
        <taxon>Cardueae</taxon>
        <taxon>Arctiinae</taxon>
        <taxon>Arctium</taxon>
    </lineage>
</organism>
<dbReference type="EMBL" id="CM042048">
    <property type="protein sequence ID" value="KAI3758999.1"/>
    <property type="molecule type" value="Genomic_DNA"/>
</dbReference>
<reference evidence="2" key="1">
    <citation type="journal article" date="2022" name="Mol. Ecol. Resour.">
        <title>The genomes of chicory, endive, great burdock and yacon provide insights into Asteraceae palaeo-polyploidization history and plant inulin production.</title>
        <authorList>
            <person name="Fan W."/>
            <person name="Wang S."/>
            <person name="Wang H."/>
            <person name="Wang A."/>
            <person name="Jiang F."/>
            <person name="Liu H."/>
            <person name="Zhao H."/>
            <person name="Xu D."/>
            <person name="Zhang Y."/>
        </authorList>
    </citation>
    <scope>NUCLEOTIDE SEQUENCE [LARGE SCALE GENOMIC DNA]</scope>
    <source>
        <strain evidence="2">cv. Niubang</strain>
    </source>
</reference>
<evidence type="ECO:0000313" key="1">
    <source>
        <dbReference type="EMBL" id="KAI3758999.1"/>
    </source>
</evidence>
<comment type="caution">
    <text evidence="1">The sequence shown here is derived from an EMBL/GenBank/DDBJ whole genome shotgun (WGS) entry which is preliminary data.</text>
</comment>
<gene>
    <name evidence="1" type="ORF">L6452_06572</name>
</gene>
<protein>
    <submittedName>
        <fullName evidence="1">Uncharacterized protein</fullName>
    </submittedName>
</protein>
<evidence type="ECO:0000313" key="2">
    <source>
        <dbReference type="Proteomes" id="UP001055879"/>
    </source>
</evidence>
<dbReference type="Proteomes" id="UP001055879">
    <property type="component" value="Linkage Group LG02"/>
</dbReference>
<reference evidence="1 2" key="2">
    <citation type="journal article" date="2022" name="Mol. Ecol. Resour.">
        <title>The genomes of chicory, endive, great burdock and yacon provide insights into Asteraceae paleo-polyploidization history and plant inulin production.</title>
        <authorList>
            <person name="Fan W."/>
            <person name="Wang S."/>
            <person name="Wang H."/>
            <person name="Wang A."/>
            <person name="Jiang F."/>
            <person name="Liu H."/>
            <person name="Zhao H."/>
            <person name="Xu D."/>
            <person name="Zhang Y."/>
        </authorList>
    </citation>
    <scope>NUCLEOTIDE SEQUENCE [LARGE SCALE GENOMIC DNA]</scope>
    <source>
        <strain evidence="2">cv. Niubang</strain>
    </source>
</reference>
<sequence>MATAKSTAVIIEHKAYARIRLLGNPSDVYYGRTISLNISNFWASVRLEPSLDLIIVPHPTNDFARFSSLSHLGKEDEIVIQPMCSVLSVLCSYEVINWKNGRREELLFMSNKFFVNQGELSCQMYQRSADMGLGVPFNIASYALLTCIIAYVCDLVPGDFVHVLGDTHVYSTHVKRLQTNFRNCRYLFL</sequence>
<keyword evidence="2" id="KW-1185">Reference proteome</keyword>
<proteinExistence type="predicted"/>
<accession>A0ACB9EJA0</accession>